<organism evidence="3 4">
    <name type="scientific">Saccharopolyspora ipomoeae</name>
    <dbReference type="NCBI Taxonomy" id="3042027"/>
    <lineage>
        <taxon>Bacteria</taxon>
        <taxon>Bacillati</taxon>
        <taxon>Actinomycetota</taxon>
        <taxon>Actinomycetes</taxon>
        <taxon>Pseudonocardiales</taxon>
        <taxon>Pseudonocardiaceae</taxon>
        <taxon>Saccharopolyspora</taxon>
    </lineage>
</organism>
<evidence type="ECO:0000256" key="1">
    <source>
        <dbReference type="SAM" id="MobiDB-lite"/>
    </source>
</evidence>
<sequence>MRKSMTRQHGLGKLLVLPLLVLGFLIVPVVLLPAHALPGHAELMSASHSTTGHHGETSEHEHAGDAAPAASVADPAHDHGLEHGAPHCDAGPNFSAAVLTRPLNSSVDLDFLLLALTFTASAAQLLTQAAWALRLRHWLSRPPWRPSGTAFLHWACIART</sequence>
<comment type="caution">
    <text evidence="3">The sequence shown here is derived from an EMBL/GenBank/DDBJ whole genome shotgun (WGS) entry which is preliminary data.</text>
</comment>
<dbReference type="Proteomes" id="UP001237595">
    <property type="component" value="Unassembled WGS sequence"/>
</dbReference>
<feature type="compositionally biased region" description="Basic and acidic residues" evidence="1">
    <location>
        <begin position="53"/>
        <end position="64"/>
    </location>
</feature>
<dbReference type="EMBL" id="JASAOF010000004">
    <property type="protein sequence ID" value="MDI2028889.1"/>
    <property type="molecule type" value="Genomic_DNA"/>
</dbReference>
<keyword evidence="4" id="KW-1185">Reference proteome</keyword>
<keyword evidence="2" id="KW-1133">Transmembrane helix</keyword>
<feature type="transmembrane region" description="Helical" evidence="2">
    <location>
        <begin position="111"/>
        <end position="133"/>
    </location>
</feature>
<proteinExistence type="predicted"/>
<feature type="compositionally biased region" description="Low complexity" evidence="1">
    <location>
        <begin position="65"/>
        <end position="74"/>
    </location>
</feature>
<name>A0ABT6PLL1_9PSEU</name>
<gene>
    <name evidence="3" type="ORF">QFW96_09715</name>
</gene>
<evidence type="ECO:0000313" key="4">
    <source>
        <dbReference type="Proteomes" id="UP001237595"/>
    </source>
</evidence>
<keyword evidence="2" id="KW-0812">Transmembrane</keyword>
<reference evidence="3 4" key="1">
    <citation type="submission" date="2023-04" db="EMBL/GenBank/DDBJ databases">
        <title>Draft genome sequence of Saccharopolyspora sp. TS4A08 isolated from sweet potato rhizospheric soil.</title>
        <authorList>
            <person name="Suksaard P."/>
            <person name="Duangmal K."/>
        </authorList>
    </citation>
    <scope>NUCLEOTIDE SEQUENCE [LARGE SCALE GENOMIC DNA]</scope>
    <source>
        <strain evidence="3 4">TS4A08</strain>
    </source>
</reference>
<evidence type="ECO:0000256" key="2">
    <source>
        <dbReference type="SAM" id="Phobius"/>
    </source>
</evidence>
<keyword evidence="2" id="KW-0472">Membrane</keyword>
<feature type="region of interest" description="Disordered" evidence="1">
    <location>
        <begin position="46"/>
        <end position="86"/>
    </location>
</feature>
<evidence type="ECO:0000313" key="3">
    <source>
        <dbReference type="EMBL" id="MDI2028889.1"/>
    </source>
</evidence>
<accession>A0ABT6PLL1</accession>
<feature type="compositionally biased region" description="Basic and acidic residues" evidence="1">
    <location>
        <begin position="75"/>
        <end position="86"/>
    </location>
</feature>
<protein>
    <recommendedName>
        <fullName evidence="5">DUF2946 domain-containing protein</fullName>
    </recommendedName>
</protein>
<dbReference type="RefSeq" id="WP_281455253.1">
    <property type="nucleotide sequence ID" value="NZ_JASAOF010000004.1"/>
</dbReference>
<evidence type="ECO:0008006" key="5">
    <source>
        <dbReference type="Google" id="ProtNLM"/>
    </source>
</evidence>